<evidence type="ECO:0000259" key="2">
    <source>
        <dbReference type="Pfam" id="PF02517"/>
    </source>
</evidence>
<dbReference type="AlphaFoldDB" id="A0A7C3IHC9"/>
<evidence type="ECO:0000256" key="1">
    <source>
        <dbReference type="SAM" id="Phobius"/>
    </source>
</evidence>
<organism evidence="3">
    <name type="scientific">Gracilinema caldarium</name>
    <dbReference type="NCBI Taxonomy" id="215591"/>
    <lineage>
        <taxon>Bacteria</taxon>
        <taxon>Pseudomonadati</taxon>
        <taxon>Spirochaetota</taxon>
        <taxon>Spirochaetia</taxon>
        <taxon>Spirochaetales</taxon>
        <taxon>Breznakiellaceae</taxon>
        <taxon>Gracilinema</taxon>
    </lineage>
</organism>
<dbReference type="GO" id="GO:0008237">
    <property type="term" value="F:metallopeptidase activity"/>
    <property type="evidence" value="ECO:0007669"/>
    <property type="project" value="UniProtKB-KW"/>
</dbReference>
<comment type="caution">
    <text evidence="3">The sequence shown here is derived from an EMBL/GenBank/DDBJ whole genome shotgun (WGS) entry which is preliminary data.</text>
</comment>
<dbReference type="GO" id="GO:0080120">
    <property type="term" value="P:CAAX-box protein maturation"/>
    <property type="evidence" value="ECO:0007669"/>
    <property type="project" value="UniProtKB-ARBA"/>
</dbReference>
<keyword evidence="3" id="KW-0482">Metalloprotease</keyword>
<sequence>MHVKKETPISALVEAFLLYWAFFIPGISLPSPSATFIPFDTARELSRIFFYNIPVVALLIFILWRENKNLLSSKFVVNRHSIFWSFINFILILASALSIALFAQYILPAYKPPLIQAPQTTAAWFVMVIGSFATAYLEEIFFRLYLLHRFDTAGIPSMAGNLLSILLFSLCHLYEGPLGTLNAAIASLCFTLIYRRAKSIHSPAWAHGLYNVLAFAFGI</sequence>
<keyword evidence="1" id="KW-0472">Membrane</keyword>
<keyword evidence="1" id="KW-0812">Transmembrane</keyword>
<proteinExistence type="predicted"/>
<feature type="transmembrane region" description="Helical" evidence="1">
    <location>
        <begin position="122"/>
        <end position="146"/>
    </location>
</feature>
<protein>
    <submittedName>
        <fullName evidence="3">CPBP family intramembrane metalloprotease</fullName>
    </submittedName>
</protein>
<keyword evidence="1" id="KW-1133">Transmembrane helix</keyword>
<keyword evidence="3" id="KW-0378">Hydrolase</keyword>
<dbReference type="Pfam" id="PF02517">
    <property type="entry name" value="Rce1-like"/>
    <property type="match status" value="1"/>
</dbReference>
<feature type="transmembrane region" description="Helical" evidence="1">
    <location>
        <begin position="86"/>
        <end position="107"/>
    </location>
</feature>
<keyword evidence="3" id="KW-0645">Protease</keyword>
<evidence type="ECO:0000313" key="3">
    <source>
        <dbReference type="EMBL" id="HFH29081.1"/>
    </source>
</evidence>
<dbReference type="InterPro" id="IPR003675">
    <property type="entry name" value="Rce1/LyrA-like_dom"/>
</dbReference>
<reference evidence="3" key="1">
    <citation type="journal article" date="2020" name="mSystems">
        <title>Genome- and Community-Level Interaction Insights into Carbon Utilization and Element Cycling Functions of Hydrothermarchaeota in Hydrothermal Sediment.</title>
        <authorList>
            <person name="Zhou Z."/>
            <person name="Liu Y."/>
            <person name="Xu W."/>
            <person name="Pan J."/>
            <person name="Luo Z.H."/>
            <person name="Li M."/>
        </authorList>
    </citation>
    <scope>NUCLEOTIDE SEQUENCE [LARGE SCALE GENOMIC DNA]</scope>
    <source>
        <strain evidence="3">SpSt-503</strain>
    </source>
</reference>
<name>A0A7C3IHC9_9SPIR</name>
<feature type="domain" description="CAAX prenyl protease 2/Lysostaphin resistance protein A-like" evidence="2">
    <location>
        <begin position="123"/>
        <end position="213"/>
    </location>
</feature>
<feature type="transmembrane region" description="Helical" evidence="1">
    <location>
        <begin position="48"/>
        <end position="65"/>
    </location>
</feature>
<accession>A0A7C3IHC9</accession>
<feature type="transmembrane region" description="Helical" evidence="1">
    <location>
        <begin position="9"/>
        <end position="28"/>
    </location>
</feature>
<dbReference type="GO" id="GO:0004175">
    <property type="term" value="F:endopeptidase activity"/>
    <property type="evidence" value="ECO:0007669"/>
    <property type="project" value="UniProtKB-ARBA"/>
</dbReference>
<gene>
    <name evidence="3" type="ORF">ENS59_06155</name>
</gene>
<dbReference type="GO" id="GO:0006508">
    <property type="term" value="P:proteolysis"/>
    <property type="evidence" value="ECO:0007669"/>
    <property type="project" value="UniProtKB-KW"/>
</dbReference>
<dbReference type="EMBL" id="DSVL01000193">
    <property type="protein sequence ID" value="HFH29081.1"/>
    <property type="molecule type" value="Genomic_DNA"/>
</dbReference>